<feature type="transmembrane region" description="Helical" evidence="8">
    <location>
        <begin position="437"/>
        <end position="457"/>
    </location>
</feature>
<proteinExistence type="inferred from homology"/>
<evidence type="ECO:0000256" key="8">
    <source>
        <dbReference type="SAM" id="Phobius"/>
    </source>
</evidence>
<dbReference type="SUPFAM" id="SSF103481">
    <property type="entry name" value="Multidrug resistance efflux transporter EmrE"/>
    <property type="match status" value="2"/>
</dbReference>
<name>A0A8S1IMX3_9CHLO</name>
<dbReference type="Proteomes" id="UP000708148">
    <property type="component" value="Unassembled WGS sequence"/>
</dbReference>
<comment type="caution">
    <text evidence="10">The sequence shown here is derived from an EMBL/GenBank/DDBJ whole genome shotgun (WGS) entry which is preliminary data.</text>
</comment>
<feature type="region of interest" description="Disordered" evidence="7">
    <location>
        <begin position="184"/>
        <end position="207"/>
    </location>
</feature>
<dbReference type="PANTHER" id="PTHR42920">
    <property type="entry name" value="OS03G0707200 PROTEIN-RELATED"/>
    <property type="match status" value="1"/>
</dbReference>
<dbReference type="AlphaFoldDB" id="A0A8S1IMX3"/>
<comment type="subcellular location">
    <subcellularLocation>
        <location evidence="1">Cell membrane</location>
        <topology evidence="1">Multi-pass membrane protein</topology>
    </subcellularLocation>
</comment>
<reference evidence="10" key="1">
    <citation type="submission" date="2020-12" db="EMBL/GenBank/DDBJ databases">
        <authorList>
            <person name="Iha C."/>
        </authorList>
    </citation>
    <scope>NUCLEOTIDE SEQUENCE</scope>
</reference>
<feature type="transmembrane region" description="Helical" evidence="8">
    <location>
        <begin position="311"/>
        <end position="329"/>
    </location>
</feature>
<keyword evidence="4 8" id="KW-0812">Transmembrane</keyword>
<evidence type="ECO:0000256" key="1">
    <source>
        <dbReference type="ARBA" id="ARBA00004651"/>
    </source>
</evidence>
<evidence type="ECO:0000256" key="5">
    <source>
        <dbReference type="ARBA" id="ARBA00022989"/>
    </source>
</evidence>
<feature type="transmembrane region" description="Helical" evidence="8">
    <location>
        <begin position="246"/>
        <end position="264"/>
    </location>
</feature>
<evidence type="ECO:0000256" key="2">
    <source>
        <dbReference type="ARBA" id="ARBA00007635"/>
    </source>
</evidence>
<protein>
    <recommendedName>
        <fullName evidence="9">EamA domain-containing protein</fullName>
    </recommendedName>
</protein>
<sequence length="463" mass="47628">MTFGGAARRVDAPFGGIAELPPRRRVVSCRAFPWRERTGLRPRFGDAALRSATGPRLAKPATEDVEDAAEAPLDVREAPIGVQSDQPNGTEPDVSHGSPEDGSGPKGESERLGMGMLVLVAVLWGTYSPALKFIYNSPGAPTPAVLSAIKAAMSSAFLFAGTLIGRAGGGGSGDEPLRKKNLSGARMRVEGEQEEEEQGDAKLGGNGAHGRLGGRTGALWAAGAELGFWNFLATACQAVGIQYTEAIRAAFLIQATAVFTPLVARFAGDLVNTNVWIGCMAGLLGSVLITMDTGGACGEDCTALSSSAGDWAILVAALLYSISTVRLGARASQFDAIYLATSKTLALAVLSAGWVVADAAGLLGQGQPVHGLWQDVGNPVSWLVLVWAALGPGAIAALLQTKGQQLVTSSQSQVFFASTPLWSALISGALLGETMGVWGWVGGAVIVAGGILSSLTLEDVGQS</sequence>
<feature type="transmembrane region" description="Helical" evidence="8">
    <location>
        <begin position="413"/>
        <end position="431"/>
    </location>
</feature>
<dbReference type="InterPro" id="IPR000620">
    <property type="entry name" value="EamA_dom"/>
</dbReference>
<keyword evidence="3" id="KW-1003">Cell membrane</keyword>
<feature type="transmembrane region" description="Helical" evidence="8">
    <location>
        <begin position="271"/>
        <end position="291"/>
    </location>
</feature>
<evidence type="ECO:0000256" key="4">
    <source>
        <dbReference type="ARBA" id="ARBA00022692"/>
    </source>
</evidence>
<comment type="similarity">
    <text evidence="2">Belongs to the drug/metabolite transporter (DMT) superfamily. Plant drug/metabolite exporter (P-DME) (TC 2.A.7.4) family.</text>
</comment>
<evidence type="ECO:0000256" key="6">
    <source>
        <dbReference type="ARBA" id="ARBA00023136"/>
    </source>
</evidence>
<evidence type="ECO:0000313" key="10">
    <source>
        <dbReference type="EMBL" id="CAD7696038.1"/>
    </source>
</evidence>
<gene>
    <name evidence="10" type="ORF">OSTQU699_LOCUS1399</name>
</gene>
<evidence type="ECO:0000313" key="11">
    <source>
        <dbReference type="Proteomes" id="UP000708148"/>
    </source>
</evidence>
<evidence type="ECO:0000256" key="3">
    <source>
        <dbReference type="ARBA" id="ARBA00022475"/>
    </source>
</evidence>
<dbReference type="PANTHER" id="PTHR42920:SF23">
    <property type="entry name" value="EAMA DOMAIN-CONTAINING PROTEIN"/>
    <property type="match status" value="1"/>
</dbReference>
<feature type="transmembrane region" description="Helical" evidence="8">
    <location>
        <begin position="336"/>
        <end position="360"/>
    </location>
</feature>
<feature type="transmembrane region" description="Helical" evidence="8">
    <location>
        <begin position="218"/>
        <end position="240"/>
    </location>
</feature>
<dbReference type="InterPro" id="IPR037185">
    <property type="entry name" value="EmrE-like"/>
</dbReference>
<dbReference type="EMBL" id="CAJHUC010000426">
    <property type="protein sequence ID" value="CAD7696038.1"/>
    <property type="molecule type" value="Genomic_DNA"/>
</dbReference>
<dbReference type="Pfam" id="PF00892">
    <property type="entry name" value="EamA"/>
    <property type="match status" value="1"/>
</dbReference>
<evidence type="ECO:0000259" key="9">
    <source>
        <dbReference type="Pfam" id="PF00892"/>
    </source>
</evidence>
<dbReference type="GO" id="GO:0005886">
    <property type="term" value="C:plasma membrane"/>
    <property type="evidence" value="ECO:0007669"/>
    <property type="project" value="UniProtKB-SubCell"/>
</dbReference>
<feature type="domain" description="EamA" evidence="9">
    <location>
        <begin position="309"/>
        <end position="454"/>
    </location>
</feature>
<feature type="region of interest" description="Disordered" evidence="7">
    <location>
        <begin position="45"/>
        <end position="110"/>
    </location>
</feature>
<keyword evidence="6 8" id="KW-0472">Membrane</keyword>
<keyword evidence="11" id="KW-1185">Reference proteome</keyword>
<dbReference type="OrthoDB" id="2017960at2759"/>
<organism evidence="10 11">
    <name type="scientific">Ostreobium quekettii</name>
    <dbReference type="NCBI Taxonomy" id="121088"/>
    <lineage>
        <taxon>Eukaryota</taxon>
        <taxon>Viridiplantae</taxon>
        <taxon>Chlorophyta</taxon>
        <taxon>core chlorophytes</taxon>
        <taxon>Ulvophyceae</taxon>
        <taxon>TCBD clade</taxon>
        <taxon>Bryopsidales</taxon>
        <taxon>Ostreobineae</taxon>
        <taxon>Ostreobiaceae</taxon>
        <taxon>Ostreobium</taxon>
    </lineage>
</organism>
<keyword evidence="5 8" id="KW-1133">Transmembrane helix</keyword>
<feature type="transmembrane region" description="Helical" evidence="8">
    <location>
        <begin position="380"/>
        <end position="401"/>
    </location>
</feature>
<evidence type="ECO:0000256" key="7">
    <source>
        <dbReference type="SAM" id="MobiDB-lite"/>
    </source>
</evidence>
<accession>A0A8S1IMX3</accession>
<dbReference type="InterPro" id="IPR051258">
    <property type="entry name" value="Diverse_Substrate_Transporter"/>
</dbReference>